<dbReference type="AlphaFoldDB" id="A0A328E9A5"/>
<dbReference type="PANTHER" id="PTHR45931:SF25">
    <property type="entry name" value="E3 UBIQUITIN-PROTEIN LIGASE RLIM-LIKE ISOFORM X1"/>
    <property type="match status" value="1"/>
</dbReference>
<proteinExistence type="predicted"/>
<dbReference type="EMBL" id="NQVE01000009">
    <property type="protein sequence ID" value="RAL54482.1"/>
    <property type="molecule type" value="Genomic_DNA"/>
</dbReference>
<dbReference type="Proteomes" id="UP000249390">
    <property type="component" value="Unassembled WGS sequence"/>
</dbReference>
<dbReference type="CDD" id="cd16454">
    <property type="entry name" value="RING-H2_PA-TM-RING"/>
    <property type="match status" value="1"/>
</dbReference>
<keyword evidence="1" id="KW-0479">Metal-binding</keyword>
<dbReference type="PROSITE" id="PS50089">
    <property type="entry name" value="ZF_RING_2"/>
    <property type="match status" value="1"/>
</dbReference>
<accession>A0A328E9A5</accession>
<dbReference type="InterPro" id="IPR051834">
    <property type="entry name" value="RING_finger_E3_ligase"/>
</dbReference>
<evidence type="ECO:0000256" key="4">
    <source>
        <dbReference type="PROSITE-ProRule" id="PRU00175"/>
    </source>
</evidence>
<dbReference type="InterPro" id="IPR013083">
    <property type="entry name" value="Znf_RING/FYVE/PHD"/>
</dbReference>
<dbReference type="InterPro" id="IPR001841">
    <property type="entry name" value="Znf_RING"/>
</dbReference>
<dbReference type="GO" id="GO:0005634">
    <property type="term" value="C:nucleus"/>
    <property type="evidence" value="ECO:0007669"/>
    <property type="project" value="TreeGrafter"/>
</dbReference>
<evidence type="ECO:0000313" key="7">
    <source>
        <dbReference type="EMBL" id="RAL54482.1"/>
    </source>
</evidence>
<reference evidence="7 8" key="1">
    <citation type="submission" date="2018-06" db="EMBL/GenBank/DDBJ databases">
        <title>The Genome of Cuscuta australis (Dodder) Provides Insight into the Evolution of Plant Parasitism.</title>
        <authorList>
            <person name="Liu H."/>
        </authorList>
    </citation>
    <scope>NUCLEOTIDE SEQUENCE [LARGE SCALE GENOMIC DNA]</scope>
    <source>
        <strain evidence="8">cv. Yunnan</strain>
        <tissue evidence="7">Vines</tissue>
    </source>
</reference>
<dbReference type="GO" id="GO:0061630">
    <property type="term" value="F:ubiquitin protein ligase activity"/>
    <property type="evidence" value="ECO:0007669"/>
    <property type="project" value="TreeGrafter"/>
</dbReference>
<evidence type="ECO:0000259" key="6">
    <source>
        <dbReference type="PROSITE" id="PS50089"/>
    </source>
</evidence>
<protein>
    <recommendedName>
        <fullName evidence="6">RING-type domain-containing protein</fullName>
    </recommendedName>
</protein>
<comment type="caution">
    <text evidence="7">The sequence shown here is derived from an EMBL/GenBank/DDBJ whole genome shotgun (WGS) entry which is preliminary data.</text>
</comment>
<dbReference type="FunFam" id="3.30.40.10:FF:000594">
    <property type="entry name" value="RING/U-box superfamily protein"/>
    <property type="match status" value="1"/>
</dbReference>
<dbReference type="GO" id="GO:0006511">
    <property type="term" value="P:ubiquitin-dependent protein catabolic process"/>
    <property type="evidence" value="ECO:0007669"/>
    <property type="project" value="TreeGrafter"/>
</dbReference>
<name>A0A328E9A5_9ASTE</name>
<feature type="domain" description="RING-type" evidence="6">
    <location>
        <begin position="720"/>
        <end position="761"/>
    </location>
</feature>
<dbReference type="Pfam" id="PF13639">
    <property type="entry name" value="zf-RING_2"/>
    <property type="match status" value="1"/>
</dbReference>
<feature type="compositionally biased region" description="Polar residues" evidence="5">
    <location>
        <begin position="598"/>
        <end position="607"/>
    </location>
</feature>
<evidence type="ECO:0000256" key="2">
    <source>
        <dbReference type="ARBA" id="ARBA00022771"/>
    </source>
</evidence>
<gene>
    <name evidence="7" type="ORF">DM860_001610</name>
</gene>
<dbReference type="SMART" id="SM00184">
    <property type="entry name" value="RING"/>
    <property type="match status" value="1"/>
</dbReference>
<dbReference type="SUPFAM" id="SSF57850">
    <property type="entry name" value="RING/U-box"/>
    <property type="match status" value="1"/>
</dbReference>
<sequence length="765" mass="84598">MVRRNYLGTYFLYASATPAYLMDVLDIDQLEEVPDTPIRTMKIVIRPPRRNCGSEHSGQSPHNKDIGGVKKERSTSETRSEQGNFSTQQSKNQLITNGIGARRSLIRGSPRTSGSGHSGQLDCHAKSLTSGVHDFPSRNDFLFARNDLSGRQEDPVWNPHVSACKGGAFVASSTDQSRSALGLPESSLGEDFKGGAVSSSKFSYVQDMEKLSLATNNFHKVKEIDDQTKVGVHINPRERKELAHNVKHDVMKNGNASVVTFPKVTGKRRLVRNGCISPHNIVKAKQAVGKDHSGFLTVEQSCTSFPATSSSSKDLSNVINLVSEDLSSCSAKGKGVMVHPCSFSEPNAQRANTSSRNIVVIDDEMAKPDGANQNTVRSSEEAGWRSTRNRSQRKSLQKEKERDSQSHQNSSTCKDLSQSSRQMAVHFGQQTGCVDDHHSVIDSLGKRQKRGSTSSIHGECSTSAFDDSDIVFIGSSKDVSNNRSGGNQNHQGRDFLAQSVDVGDSSSQARNHSSQGLTLTCERDGDTRVRQVEADEILARELQEQLYNELPILGVTEIDEHFARDLQQGDVHHAFGGETNTITNRTRSVANSRRHPHIQSSTNVSRRSSLVRAFNNRAVTSRSRFPGQPRTLAQPRHRNSVFHPSVNVETRIEVLEALETFNNMGIVASFLRTQRDFTENDYEMLLALDENNHRHAGASMNRINGLPLSVVQIENHEEACAICLETPTMGDTIRHLPCLHKFHKDCIDPWLQRRTLCPVCKSSIT</sequence>
<evidence type="ECO:0000256" key="3">
    <source>
        <dbReference type="ARBA" id="ARBA00022833"/>
    </source>
</evidence>
<dbReference type="PANTHER" id="PTHR45931">
    <property type="entry name" value="SI:CH211-59O9.10"/>
    <property type="match status" value="1"/>
</dbReference>
<feature type="region of interest" description="Disordered" evidence="5">
    <location>
        <begin position="363"/>
        <end position="420"/>
    </location>
</feature>
<feature type="compositionally biased region" description="Basic and acidic residues" evidence="5">
    <location>
        <begin position="396"/>
        <end position="405"/>
    </location>
</feature>
<feature type="region of interest" description="Disordered" evidence="5">
    <location>
        <begin position="45"/>
        <end position="91"/>
    </location>
</feature>
<dbReference type="Gene3D" id="3.30.40.10">
    <property type="entry name" value="Zinc/RING finger domain, C3HC4 (zinc finger)"/>
    <property type="match status" value="1"/>
</dbReference>
<dbReference type="GO" id="GO:0008270">
    <property type="term" value="F:zinc ion binding"/>
    <property type="evidence" value="ECO:0007669"/>
    <property type="project" value="UniProtKB-KW"/>
</dbReference>
<keyword evidence="3" id="KW-0862">Zinc</keyword>
<feature type="region of interest" description="Disordered" evidence="5">
    <location>
        <begin position="587"/>
        <end position="607"/>
    </location>
</feature>
<evidence type="ECO:0000256" key="5">
    <source>
        <dbReference type="SAM" id="MobiDB-lite"/>
    </source>
</evidence>
<organism evidence="7 8">
    <name type="scientific">Cuscuta australis</name>
    <dbReference type="NCBI Taxonomy" id="267555"/>
    <lineage>
        <taxon>Eukaryota</taxon>
        <taxon>Viridiplantae</taxon>
        <taxon>Streptophyta</taxon>
        <taxon>Embryophyta</taxon>
        <taxon>Tracheophyta</taxon>
        <taxon>Spermatophyta</taxon>
        <taxon>Magnoliopsida</taxon>
        <taxon>eudicotyledons</taxon>
        <taxon>Gunneridae</taxon>
        <taxon>Pentapetalae</taxon>
        <taxon>asterids</taxon>
        <taxon>lamiids</taxon>
        <taxon>Solanales</taxon>
        <taxon>Convolvulaceae</taxon>
        <taxon>Cuscuteae</taxon>
        <taxon>Cuscuta</taxon>
        <taxon>Cuscuta subgen. Grammica</taxon>
        <taxon>Cuscuta sect. Cleistogrammica</taxon>
    </lineage>
</organism>
<feature type="compositionally biased region" description="Polar residues" evidence="5">
    <location>
        <begin position="81"/>
        <end position="91"/>
    </location>
</feature>
<keyword evidence="8" id="KW-1185">Reference proteome</keyword>
<feature type="compositionally biased region" description="Polar residues" evidence="5">
    <location>
        <begin position="406"/>
        <end position="420"/>
    </location>
</feature>
<feature type="compositionally biased region" description="Basic and acidic residues" evidence="5">
    <location>
        <begin position="62"/>
        <end position="80"/>
    </location>
</feature>
<keyword evidence="2 4" id="KW-0863">Zinc-finger</keyword>
<evidence type="ECO:0000256" key="1">
    <source>
        <dbReference type="ARBA" id="ARBA00022723"/>
    </source>
</evidence>
<evidence type="ECO:0000313" key="8">
    <source>
        <dbReference type="Proteomes" id="UP000249390"/>
    </source>
</evidence>